<dbReference type="PROSITE" id="PS51319">
    <property type="entry name" value="TFIIS_N"/>
    <property type="match status" value="1"/>
</dbReference>
<dbReference type="PANTHER" id="PTHR46548:SF1">
    <property type="entry name" value="BAH AND TFIIS DOMAIN-CONTAINING PROTEIN-RELATED"/>
    <property type="match status" value="1"/>
</dbReference>
<feature type="region of interest" description="Disordered" evidence="4">
    <location>
        <begin position="921"/>
        <end position="1135"/>
    </location>
</feature>
<sequence>MLHGREGEERKRDHRHMWTGPSRGNSVVAGDDVVSDSFFKDGRKISVGDCALFKPPQDSPPFIGIIRWLTTSKENKLKLGVNWLYRRSEVKLGKAILLEAAPNEIFYSFHKDEIPAASLLHPCKVAFLPKGVELPSGICSFVCRRVYDITNKCLWWLTDQDYINERQEEVDYLLNKTRLEMHVTVQPGGRSPKPVNGPTSTSQLKPGSDSVQNSVSSFPSQGKGKKRERADQGSEPVKRERFTKMDDGDSGHSRPESMWKSEISKFTDRGGLVDSEGVEKLVRLMMPERNEKKIDLVGRSILAGVVAATDKFDCLNRFVQLRGLPVFDEWLQEVHKGKNGDGSSPKDGDKSAEEFLLVLLRALDKLPVNLHALQMCNIGKSVNNLRTHKNLEIQKKARSLVDTWKKRVEAEMDANAKSGSNQGVSWTARSRLPEISHGGNRQFGVASEVAMKSTVVQLSASKTGSVKVVQGETVARSASTSPGPIRSTTPPGSAGNNSKEAHLRNTGASGASDPSVVVARDEKSSSSSQSHNNSQSCSSDHAKNGGVSGKEDARSSTAGSMMVNKVVGGSLRHRKSGNGFPGQAMSSVQKETGSSRNSTLHKNLGSEKLSQSSLTCEKALDVPVAEGNGHKFIVKIPNRGRSPAQSASGGSLEDLSVMNSRASSPVLSEKHDHFDRNLKEKNDACRANITSDVNTESWQSNDFKEVLTGSDEGDGSPTTVPDEEHCRTGDDSRKLAEASKATSSSSANEEKMVKLHDASLSSMNALIESCAKYSEANASMSVGDDIGMNLLASVAAGEMSKSDTVSPSDSPQRNTPVVENSCAGSDARPKSSPGEDPAQDRGQFVDVVNEEHEKRVIVLGTSLAKNFDGKTILISQEKLKGQLNGQFNSSNMDVQQTSECPESNLKSEEVLVSVSVAVPSPSTVEKTSYEGGREPQDDKGVGRSNADGVSAAKEKLHSSITTEDKVNITRMEVGTEVNNRSSSYPSIKLNGENNKNMNENDEEKPSTKMHLELTKRSDGEVHQPYGSSKDMVSENMDEVKAERAGETTEKRNSEHESNTGSDVTNNKGECVDDRQEDKQVNEKHGDGSALQESSPTIGQKPEQEARSRGSKLTGTEGDETEECTSADASSLSATGGLDRETKVVFDLNEGFDADDGKYEELNNLRAPGCSAPVQLINPLPLPVSSVSNGLPASITVASAAKGSFVPPEDLLKNRGELGWKGSAATSAFRPAEPRKALEISLGTASIFLTDATTSKPSRPPLDIDLNVADERILEDLASRSSSQGAVSVADLVNNHDRVQDAPMASASVRSSGGLDLDLNRVDEPNDMGNHLTSMDCRLEAQLHHVKPSSGVLNGDVNACRDFDLNDGPLAEEMSAEPSPFSQLIRSSVPSQPSVSGMRINRINSTEMGNFPSWFPQGNPYPAVTIQSILPDRGEQPFSIVAPGGPQRMLAPPTGSSSFSSDIYRGPVLSSSPAMSLPSMPFQYPVFPFGTNFPLSPATFSGGSTAYMDSSSGGRLCFPATPSQVLGPTTAIPSHYPRPSYVVNFPDGNSNGGAESSRKWGRQGLDLNAGPLGPDAEGRDETSSLVSRQLSVASSQALTALTEEQSRMYHLATGSLLKRKEPEGGWEGYK</sequence>
<dbReference type="InterPro" id="IPR043151">
    <property type="entry name" value="BAH_sf"/>
</dbReference>
<evidence type="ECO:0000256" key="2">
    <source>
        <dbReference type="ARBA" id="ARBA00023242"/>
    </source>
</evidence>
<reference evidence="7" key="1">
    <citation type="submission" date="2018-10" db="EMBL/GenBank/DDBJ databases">
        <title>Population genomic analysis revealed the cold adaptation of white poplar.</title>
        <authorList>
            <person name="Liu Y.-J."/>
        </authorList>
    </citation>
    <scope>NUCLEOTIDE SEQUENCE [LARGE SCALE GENOMIC DNA]</scope>
    <source>
        <strain evidence="7">PAL-ZL1</strain>
    </source>
</reference>
<dbReference type="GO" id="GO:0005634">
    <property type="term" value="C:nucleus"/>
    <property type="evidence" value="ECO:0007669"/>
    <property type="project" value="UniProtKB-SubCell"/>
</dbReference>
<evidence type="ECO:0000256" key="1">
    <source>
        <dbReference type="ARBA" id="ARBA00004123"/>
    </source>
</evidence>
<evidence type="ECO:0000259" key="6">
    <source>
        <dbReference type="PROSITE" id="PS51319"/>
    </source>
</evidence>
<feature type="domain" description="TFIIS N-terminal" evidence="6">
    <location>
        <begin position="332"/>
        <end position="411"/>
    </location>
</feature>
<feature type="region of interest" description="Disordered" evidence="4">
    <location>
        <begin position="706"/>
        <end position="752"/>
    </location>
</feature>
<dbReference type="Gene3D" id="1.20.930.10">
    <property type="entry name" value="Conserved domain common to transcription factors TFIIS, elongin A, CRSP70"/>
    <property type="match status" value="1"/>
</dbReference>
<evidence type="ECO:0000256" key="4">
    <source>
        <dbReference type="SAM" id="MobiDB-lite"/>
    </source>
</evidence>
<feature type="region of interest" description="Disordered" evidence="4">
    <location>
        <begin position="183"/>
        <end position="261"/>
    </location>
</feature>
<dbReference type="GO" id="GO:0003682">
    <property type="term" value="F:chromatin binding"/>
    <property type="evidence" value="ECO:0007669"/>
    <property type="project" value="InterPro"/>
</dbReference>
<feature type="compositionally biased region" description="Low complexity" evidence="4">
    <location>
        <begin position="525"/>
        <end position="539"/>
    </location>
</feature>
<feature type="compositionally biased region" description="Basic and acidic residues" evidence="4">
    <location>
        <begin position="1037"/>
        <end position="1057"/>
    </location>
</feature>
<name>A0A4U5MI08_POPAL</name>
<feature type="compositionally biased region" description="Polar residues" evidence="4">
    <location>
        <begin position="1058"/>
        <end position="1067"/>
    </location>
</feature>
<feature type="compositionally biased region" description="Basic and acidic residues" evidence="4">
    <location>
        <begin position="228"/>
        <end position="261"/>
    </location>
</feature>
<gene>
    <name evidence="7" type="ORF">D5086_0000309560</name>
</gene>
<feature type="compositionally biased region" description="Basic and acidic residues" evidence="4">
    <location>
        <begin position="1"/>
        <end position="11"/>
    </location>
</feature>
<feature type="compositionally biased region" description="Polar residues" evidence="4">
    <location>
        <begin position="976"/>
        <end position="985"/>
    </location>
</feature>
<evidence type="ECO:0008006" key="8">
    <source>
        <dbReference type="Google" id="ProtNLM"/>
    </source>
</evidence>
<feature type="region of interest" description="Disordered" evidence="4">
    <location>
        <begin position="1546"/>
        <end position="1587"/>
    </location>
</feature>
<dbReference type="InterPro" id="IPR003617">
    <property type="entry name" value="TFIIS/CRSP70_N_sub"/>
</dbReference>
<feature type="region of interest" description="Disordered" evidence="4">
    <location>
        <begin position="1"/>
        <end position="22"/>
    </location>
</feature>
<protein>
    <recommendedName>
        <fullName evidence="8">BAH domain-containing protein</fullName>
    </recommendedName>
</protein>
<feature type="region of interest" description="Disordered" evidence="4">
    <location>
        <begin position="1372"/>
        <end position="1395"/>
    </location>
</feature>
<evidence type="ECO:0000313" key="7">
    <source>
        <dbReference type="EMBL" id="TKR69016.1"/>
    </source>
</evidence>
<comment type="caution">
    <text evidence="7">The sequence shown here is derived from an EMBL/GenBank/DDBJ whole genome shotgun (WGS) entry which is preliminary data.</text>
</comment>
<feature type="compositionally biased region" description="Basic and acidic residues" evidence="4">
    <location>
        <begin position="952"/>
        <end position="967"/>
    </location>
</feature>
<dbReference type="SMART" id="SM00509">
    <property type="entry name" value="TFS2N"/>
    <property type="match status" value="1"/>
</dbReference>
<feature type="compositionally biased region" description="Polar residues" evidence="4">
    <location>
        <begin position="476"/>
        <end position="498"/>
    </location>
</feature>
<comment type="subcellular location">
    <subcellularLocation>
        <location evidence="1 3">Nucleus</location>
    </subcellularLocation>
</comment>
<evidence type="ECO:0000259" key="5">
    <source>
        <dbReference type="PROSITE" id="PS51038"/>
    </source>
</evidence>
<dbReference type="Pfam" id="PF08711">
    <property type="entry name" value="Med26"/>
    <property type="match status" value="1"/>
</dbReference>
<dbReference type="InterPro" id="IPR001025">
    <property type="entry name" value="BAH_dom"/>
</dbReference>
<feature type="compositionally biased region" description="Basic and acidic residues" evidence="4">
    <location>
        <begin position="927"/>
        <end position="941"/>
    </location>
</feature>
<dbReference type="InterPro" id="IPR035441">
    <property type="entry name" value="TFIIS/LEDGF_dom_sf"/>
</dbReference>
<dbReference type="Gene3D" id="2.30.30.490">
    <property type="match status" value="1"/>
</dbReference>
<keyword evidence="2 3" id="KW-0539">Nucleus</keyword>
<feature type="compositionally biased region" description="Basic and acidic residues" evidence="4">
    <location>
        <begin position="722"/>
        <end position="737"/>
    </location>
</feature>
<dbReference type="SUPFAM" id="SSF47676">
    <property type="entry name" value="Conserved domain common to transcription factors TFIIS, elongin A, CRSP70"/>
    <property type="match status" value="1"/>
</dbReference>
<proteinExistence type="predicted"/>
<accession>A0A4U5MI08</accession>
<dbReference type="CDD" id="cd00183">
    <property type="entry name" value="TFIIS_I"/>
    <property type="match status" value="1"/>
</dbReference>
<dbReference type="PROSITE" id="PS51038">
    <property type="entry name" value="BAH"/>
    <property type="match status" value="1"/>
</dbReference>
<dbReference type="Pfam" id="PF01426">
    <property type="entry name" value="BAH"/>
    <property type="match status" value="1"/>
</dbReference>
<feature type="compositionally biased region" description="Polar residues" evidence="4">
    <location>
        <begin position="197"/>
        <end position="220"/>
    </location>
</feature>
<feature type="compositionally biased region" description="Polar residues" evidence="4">
    <location>
        <begin position="1379"/>
        <end position="1394"/>
    </location>
</feature>
<feature type="compositionally biased region" description="Low complexity" evidence="4">
    <location>
        <begin position="738"/>
        <end position="747"/>
    </location>
</feature>
<dbReference type="PANTHER" id="PTHR46548">
    <property type="entry name" value="BAH AND TFIIS DOMAIN-CONTAINING PROTEIN-RELATED"/>
    <property type="match status" value="1"/>
</dbReference>
<feature type="domain" description="BAH" evidence="5">
    <location>
        <begin position="43"/>
        <end position="158"/>
    </location>
</feature>
<feature type="region of interest" description="Disordered" evidence="4">
    <location>
        <begin position="800"/>
        <end position="842"/>
    </location>
</feature>
<feature type="compositionally biased region" description="Basic and acidic residues" evidence="4">
    <location>
        <begin position="1069"/>
        <end position="1086"/>
    </location>
</feature>
<dbReference type="SMART" id="SM00439">
    <property type="entry name" value="BAH"/>
    <property type="match status" value="1"/>
</dbReference>
<evidence type="ECO:0000256" key="3">
    <source>
        <dbReference type="PROSITE-ProRule" id="PRU00649"/>
    </source>
</evidence>
<feature type="compositionally biased region" description="Polar residues" evidence="4">
    <location>
        <begin position="802"/>
        <end position="818"/>
    </location>
</feature>
<feature type="region of interest" description="Disordered" evidence="4">
    <location>
        <begin position="473"/>
        <end position="613"/>
    </location>
</feature>
<dbReference type="EMBL" id="RCHU01001198">
    <property type="protein sequence ID" value="TKR69016.1"/>
    <property type="molecule type" value="Genomic_DNA"/>
</dbReference>
<feature type="compositionally biased region" description="Polar residues" evidence="4">
    <location>
        <begin position="584"/>
        <end position="601"/>
    </location>
</feature>
<dbReference type="STRING" id="43335.A0A4U5MI08"/>
<organism evidence="7">
    <name type="scientific">Populus alba</name>
    <name type="common">White poplar</name>
    <dbReference type="NCBI Taxonomy" id="43335"/>
    <lineage>
        <taxon>Eukaryota</taxon>
        <taxon>Viridiplantae</taxon>
        <taxon>Streptophyta</taxon>
        <taxon>Embryophyta</taxon>
        <taxon>Tracheophyta</taxon>
        <taxon>Spermatophyta</taxon>
        <taxon>Magnoliopsida</taxon>
        <taxon>eudicotyledons</taxon>
        <taxon>Gunneridae</taxon>
        <taxon>Pentapetalae</taxon>
        <taxon>rosids</taxon>
        <taxon>fabids</taxon>
        <taxon>Malpighiales</taxon>
        <taxon>Salicaceae</taxon>
        <taxon>Saliceae</taxon>
        <taxon>Populus</taxon>
    </lineage>
</organism>
<dbReference type="InterPro" id="IPR017923">
    <property type="entry name" value="TFIIS_N"/>
</dbReference>
<feature type="compositionally biased region" description="Basic and acidic residues" evidence="4">
    <location>
        <begin position="1003"/>
        <end position="1021"/>
    </location>
</feature>